<dbReference type="AlphaFoldDB" id="X0TA68"/>
<dbReference type="InterPro" id="IPR043129">
    <property type="entry name" value="ATPase_NBD"/>
</dbReference>
<proteinExistence type="predicted"/>
<dbReference type="InterPro" id="IPR000905">
    <property type="entry name" value="Gcp-like_dom"/>
</dbReference>
<dbReference type="PANTHER" id="PTHR11735:SF11">
    <property type="entry name" value="TRNA THREONYLCARBAMOYLADENOSINE BIOSYNTHESIS PROTEIN TSAB"/>
    <property type="match status" value="1"/>
</dbReference>
<dbReference type="SUPFAM" id="SSF53067">
    <property type="entry name" value="Actin-like ATPase domain"/>
    <property type="match status" value="2"/>
</dbReference>
<reference evidence="2" key="1">
    <citation type="journal article" date="2014" name="Front. Microbiol.">
        <title>High frequency of phylogenetically diverse reductive dehalogenase-homologous genes in deep subseafloor sedimentary metagenomes.</title>
        <authorList>
            <person name="Kawai M."/>
            <person name="Futagami T."/>
            <person name="Toyoda A."/>
            <person name="Takaki Y."/>
            <person name="Nishi S."/>
            <person name="Hori S."/>
            <person name="Arai W."/>
            <person name="Tsubouchi T."/>
            <person name="Morono Y."/>
            <person name="Uchiyama I."/>
            <person name="Ito T."/>
            <person name="Fujiyama A."/>
            <person name="Inagaki F."/>
            <person name="Takami H."/>
        </authorList>
    </citation>
    <scope>NUCLEOTIDE SEQUENCE</scope>
    <source>
        <strain evidence="2">Expedition CK06-06</strain>
    </source>
</reference>
<dbReference type="NCBIfam" id="TIGR03725">
    <property type="entry name" value="T6A_YeaZ"/>
    <property type="match status" value="1"/>
</dbReference>
<gene>
    <name evidence="2" type="ORF">S01H1_09705</name>
</gene>
<dbReference type="GO" id="GO:0005829">
    <property type="term" value="C:cytosol"/>
    <property type="evidence" value="ECO:0007669"/>
    <property type="project" value="TreeGrafter"/>
</dbReference>
<dbReference type="Pfam" id="PF00814">
    <property type="entry name" value="TsaD"/>
    <property type="match status" value="1"/>
</dbReference>
<feature type="domain" description="Gcp-like" evidence="1">
    <location>
        <begin position="65"/>
        <end position="172"/>
    </location>
</feature>
<evidence type="ECO:0000259" key="1">
    <source>
        <dbReference type="Pfam" id="PF00814"/>
    </source>
</evidence>
<dbReference type="GO" id="GO:0002949">
    <property type="term" value="P:tRNA threonylcarbamoyladenosine modification"/>
    <property type="evidence" value="ECO:0007669"/>
    <property type="project" value="InterPro"/>
</dbReference>
<dbReference type="InterPro" id="IPR022496">
    <property type="entry name" value="T6A_TsaB"/>
</dbReference>
<protein>
    <recommendedName>
        <fullName evidence="1">Gcp-like domain-containing protein</fullName>
    </recommendedName>
</protein>
<dbReference type="CDD" id="cd24032">
    <property type="entry name" value="ASKHA_NBD_TsaB"/>
    <property type="match status" value="1"/>
</dbReference>
<evidence type="ECO:0000313" key="2">
    <source>
        <dbReference type="EMBL" id="GAF85077.1"/>
    </source>
</evidence>
<organism evidence="2">
    <name type="scientific">marine sediment metagenome</name>
    <dbReference type="NCBI Taxonomy" id="412755"/>
    <lineage>
        <taxon>unclassified sequences</taxon>
        <taxon>metagenomes</taxon>
        <taxon>ecological metagenomes</taxon>
    </lineage>
</organism>
<sequence>MLARIPSFVPSIRQHLFSLENRAELAYHQYVMIILGVDTSEDYARIALWNNGSLAGESMTEQRFHHAEGLVPLIEQVLAESGIEKKQLELVSVNRGPGSFTGLRIGLATAKGICQSLQIPLVGIDGTFLCRAQLDDSASVCVLIPNRRNLLYARWFTGMRPDSEVRVMAIEELLAHLNKERKDLLVAGSAAGSIRGQLESIPWIRVAPDKVNQPSASQVAMLGEKYYSQDEIYTLDPQYVELSVAQITLGSRGEQ</sequence>
<name>X0TA68_9ZZZZ</name>
<dbReference type="PANTHER" id="PTHR11735">
    <property type="entry name" value="TRNA N6-ADENOSINE THREONYLCARBAMOYLTRANSFERASE"/>
    <property type="match status" value="1"/>
</dbReference>
<dbReference type="Gene3D" id="3.30.420.40">
    <property type="match status" value="2"/>
</dbReference>
<comment type="caution">
    <text evidence="2">The sequence shown here is derived from an EMBL/GenBank/DDBJ whole genome shotgun (WGS) entry which is preliminary data.</text>
</comment>
<dbReference type="EMBL" id="BARS01004960">
    <property type="protein sequence ID" value="GAF85077.1"/>
    <property type="molecule type" value="Genomic_DNA"/>
</dbReference>
<accession>X0TA68</accession>